<feature type="non-terminal residue" evidence="5">
    <location>
        <position position="1"/>
    </location>
</feature>
<dbReference type="GO" id="GO:0005509">
    <property type="term" value="F:calcium ion binding"/>
    <property type="evidence" value="ECO:0007669"/>
    <property type="project" value="InterPro"/>
</dbReference>
<keyword evidence="3" id="KW-0106">Calcium</keyword>
<comment type="caution">
    <text evidence="5">The sequence shown here is derived from an EMBL/GenBank/DDBJ whole genome shotgun (WGS) entry which is preliminary data.</text>
</comment>
<dbReference type="Gene3D" id="1.10.238.10">
    <property type="entry name" value="EF-hand"/>
    <property type="match status" value="2"/>
</dbReference>
<reference evidence="5" key="1">
    <citation type="submission" date="2023-10" db="EMBL/GenBank/DDBJ databases">
        <title>Genome assembly of Pristionchus species.</title>
        <authorList>
            <person name="Yoshida K."/>
            <person name="Sommer R.J."/>
        </authorList>
    </citation>
    <scope>NUCLEOTIDE SEQUENCE</scope>
    <source>
        <strain evidence="5">RS0144</strain>
    </source>
</reference>
<name>A0AAV5S6H9_9BILA</name>
<dbReference type="Proteomes" id="UP001432027">
    <property type="component" value="Unassembled WGS sequence"/>
</dbReference>
<evidence type="ECO:0000256" key="1">
    <source>
        <dbReference type="ARBA" id="ARBA00022723"/>
    </source>
</evidence>
<dbReference type="InterPro" id="IPR002048">
    <property type="entry name" value="EF_hand_dom"/>
</dbReference>
<evidence type="ECO:0000313" key="6">
    <source>
        <dbReference type="Proteomes" id="UP001432027"/>
    </source>
</evidence>
<keyword evidence="1" id="KW-0479">Metal-binding</keyword>
<dbReference type="EMBL" id="BTSX01000001">
    <property type="protein sequence ID" value="GMS77988.1"/>
    <property type="molecule type" value="Genomic_DNA"/>
</dbReference>
<dbReference type="PANTHER" id="PTHR23048:SF59">
    <property type="entry name" value="EF-HAND SUPERFAMILY PROTEIN"/>
    <property type="match status" value="1"/>
</dbReference>
<dbReference type="PROSITE" id="PS50222">
    <property type="entry name" value="EF_HAND_2"/>
    <property type="match status" value="4"/>
</dbReference>
<evidence type="ECO:0000256" key="2">
    <source>
        <dbReference type="ARBA" id="ARBA00022737"/>
    </source>
</evidence>
<dbReference type="PROSITE" id="PS00018">
    <property type="entry name" value="EF_HAND_1"/>
    <property type="match status" value="2"/>
</dbReference>
<evidence type="ECO:0000256" key="3">
    <source>
        <dbReference type="ARBA" id="ARBA00022837"/>
    </source>
</evidence>
<dbReference type="AlphaFoldDB" id="A0AAV5S6H9"/>
<dbReference type="InterPro" id="IPR011992">
    <property type="entry name" value="EF-hand-dom_pair"/>
</dbReference>
<evidence type="ECO:0000313" key="5">
    <source>
        <dbReference type="EMBL" id="GMS77988.1"/>
    </source>
</evidence>
<dbReference type="SMART" id="SM00054">
    <property type="entry name" value="EFh"/>
    <property type="match status" value="4"/>
</dbReference>
<evidence type="ECO:0000259" key="4">
    <source>
        <dbReference type="PROSITE" id="PS50222"/>
    </source>
</evidence>
<organism evidence="5 6">
    <name type="scientific">Pristionchus entomophagus</name>
    <dbReference type="NCBI Taxonomy" id="358040"/>
    <lineage>
        <taxon>Eukaryota</taxon>
        <taxon>Metazoa</taxon>
        <taxon>Ecdysozoa</taxon>
        <taxon>Nematoda</taxon>
        <taxon>Chromadorea</taxon>
        <taxon>Rhabditida</taxon>
        <taxon>Rhabditina</taxon>
        <taxon>Diplogasteromorpha</taxon>
        <taxon>Diplogasteroidea</taxon>
        <taxon>Neodiplogasteridae</taxon>
        <taxon>Pristionchus</taxon>
    </lineage>
</organism>
<dbReference type="InterPro" id="IPR050230">
    <property type="entry name" value="CALM/Myosin/TropC-like"/>
</dbReference>
<dbReference type="FunFam" id="1.10.238.10:FF:000355">
    <property type="entry name" value="Uncharacterized calcium-binding protein B0563.7"/>
    <property type="match status" value="1"/>
</dbReference>
<dbReference type="InterPro" id="IPR018247">
    <property type="entry name" value="EF_Hand_1_Ca_BS"/>
</dbReference>
<dbReference type="Pfam" id="PF13499">
    <property type="entry name" value="EF-hand_7"/>
    <property type="match status" value="2"/>
</dbReference>
<sequence>SPPPLLHIRIEKEQERQLGKCTMDSARGAQQHNRFMDKLHSLQVPKLKLHSDRGELSSNGHNAPLLNHKLDGYTEEELQEYRQVFNMFDTDRSGAIGLEELEAAMRNLGLEQTTDELNKIIDDVDQRGNHEIDFDEFCEVMRRLYEKKTSWNEVIQQCFSVFDRSEAGCISKRDFGYVLREFGDITDNTIIEEIFNEVDVDGNGLIDADEFSYMVRNYMNDDDI</sequence>
<dbReference type="PANTHER" id="PTHR23048">
    <property type="entry name" value="MYOSIN LIGHT CHAIN 1, 3"/>
    <property type="match status" value="1"/>
</dbReference>
<feature type="domain" description="EF-hand" evidence="4">
    <location>
        <begin position="150"/>
        <end position="185"/>
    </location>
</feature>
<feature type="domain" description="EF-hand" evidence="4">
    <location>
        <begin position="186"/>
        <end position="221"/>
    </location>
</feature>
<keyword evidence="6" id="KW-1185">Reference proteome</keyword>
<dbReference type="GO" id="GO:0016460">
    <property type="term" value="C:myosin II complex"/>
    <property type="evidence" value="ECO:0007669"/>
    <property type="project" value="TreeGrafter"/>
</dbReference>
<feature type="domain" description="EF-hand" evidence="4">
    <location>
        <begin position="112"/>
        <end position="147"/>
    </location>
</feature>
<feature type="domain" description="EF-hand" evidence="4">
    <location>
        <begin position="76"/>
        <end position="111"/>
    </location>
</feature>
<dbReference type="CDD" id="cd00051">
    <property type="entry name" value="EFh"/>
    <property type="match status" value="1"/>
</dbReference>
<gene>
    <name evidence="5" type="ORF">PENTCL1PPCAC_163</name>
</gene>
<protein>
    <recommendedName>
        <fullName evidence="4">EF-hand domain-containing protein</fullName>
    </recommendedName>
</protein>
<proteinExistence type="predicted"/>
<keyword evidence="2" id="KW-0677">Repeat</keyword>
<dbReference type="SUPFAM" id="SSF47473">
    <property type="entry name" value="EF-hand"/>
    <property type="match status" value="1"/>
</dbReference>
<accession>A0AAV5S6H9</accession>
<dbReference type="FunFam" id="1.10.238.10:FF:000336">
    <property type="entry name" value="HLH domain-containing protein"/>
    <property type="match status" value="1"/>
</dbReference>